<dbReference type="Proteomes" id="UP000199155">
    <property type="component" value="Unassembled WGS sequence"/>
</dbReference>
<evidence type="ECO:0000313" key="2">
    <source>
        <dbReference type="EMBL" id="SDK32282.1"/>
    </source>
</evidence>
<dbReference type="STRING" id="417292.SAMN05421806_106222"/>
<evidence type="ECO:0000313" key="3">
    <source>
        <dbReference type="Proteomes" id="UP000199155"/>
    </source>
</evidence>
<gene>
    <name evidence="2" type="ORF">SAMN05421806_106222</name>
</gene>
<organism evidence="2 3">
    <name type="scientific">Streptomyces indicus</name>
    <dbReference type="NCBI Taxonomy" id="417292"/>
    <lineage>
        <taxon>Bacteria</taxon>
        <taxon>Bacillati</taxon>
        <taxon>Actinomycetota</taxon>
        <taxon>Actinomycetes</taxon>
        <taxon>Kitasatosporales</taxon>
        <taxon>Streptomycetaceae</taxon>
        <taxon>Streptomyces</taxon>
    </lineage>
</organism>
<feature type="transmembrane region" description="Helical" evidence="1">
    <location>
        <begin position="98"/>
        <end position="116"/>
    </location>
</feature>
<feature type="transmembrane region" description="Helical" evidence="1">
    <location>
        <begin position="58"/>
        <end position="78"/>
    </location>
</feature>
<keyword evidence="1" id="KW-0472">Membrane</keyword>
<name>A0A1G9AYF1_9ACTN</name>
<evidence type="ECO:0008006" key="4">
    <source>
        <dbReference type="Google" id="ProtNLM"/>
    </source>
</evidence>
<dbReference type="AlphaFoldDB" id="A0A1G9AYF1"/>
<keyword evidence="1" id="KW-0812">Transmembrane</keyword>
<dbReference type="RefSeq" id="WP_093611334.1">
    <property type="nucleotide sequence ID" value="NZ_FNFF01000006.1"/>
</dbReference>
<evidence type="ECO:0000256" key="1">
    <source>
        <dbReference type="SAM" id="Phobius"/>
    </source>
</evidence>
<proteinExistence type="predicted"/>
<sequence>MSEIVNGLLIVAVVAVLVLHQFKARQLAEERRWWVVPVVLAFVAARKPDLLGDGNTTAAAALLAVELVLSLAAGALFARTTRVWRAEDGAVRTKATKLTLAVWAGGIVVRVALYGISGAFGVHQGSAALMLGLAAMLLARAGVLQWRTRAYREVVGYPRPAWKDHM</sequence>
<accession>A0A1G9AYF1</accession>
<keyword evidence="1" id="KW-1133">Transmembrane helix</keyword>
<dbReference type="OrthoDB" id="3872634at2"/>
<protein>
    <recommendedName>
        <fullName evidence="4">DUF1453 domain-containing protein</fullName>
    </recommendedName>
</protein>
<dbReference type="EMBL" id="FNFF01000006">
    <property type="protein sequence ID" value="SDK32282.1"/>
    <property type="molecule type" value="Genomic_DNA"/>
</dbReference>
<reference evidence="2 3" key="1">
    <citation type="submission" date="2016-10" db="EMBL/GenBank/DDBJ databases">
        <authorList>
            <person name="de Groot N.N."/>
        </authorList>
    </citation>
    <scope>NUCLEOTIDE SEQUENCE [LARGE SCALE GENOMIC DNA]</scope>
    <source>
        <strain evidence="2 3">CGMCC 4.5727</strain>
    </source>
</reference>
<keyword evidence="3" id="KW-1185">Reference proteome</keyword>
<feature type="transmembrane region" description="Helical" evidence="1">
    <location>
        <begin position="122"/>
        <end position="143"/>
    </location>
</feature>